<dbReference type="InterPro" id="IPR053231">
    <property type="entry name" value="GPCR_LN-TM7"/>
</dbReference>
<proteinExistence type="predicted"/>
<evidence type="ECO:0000313" key="2">
    <source>
        <dbReference type="EMBL" id="KAF8777003.1"/>
    </source>
</evidence>
<dbReference type="PANTHER" id="PTHR45902:SF1">
    <property type="entry name" value="LATROPHILIN RECEPTOR-LIKE PROTEIN A"/>
    <property type="match status" value="1"/>
</dbReference>
<name>A0A8T0EM89_ARGBR</name>
<dbReference type="Proteomes" id="UP000807504">
    <property type="component" value="Unassembled WGS sequence"/>
</dbReference>
<organism evidence="2 3">
    <name type="scientific">Argiope bruennichi</name>
    <name type="common">Wasp spider</name>
    <name type="synonym">Aranea bruennichi</name>
    <dbReference type="NCBI Taxonomy" id="94029"/>
    <lineage>
        <taxon>Eukaryota</taxon>
        <taxon>Metazoa</taxon>
        <taxon>Ecdysozoa</taxon>
        <taxon>Arthropoda</taxon>
        <taxon>Chelicerata</taxon>
        <taxon>Arachnida</taxon>
        <taxon>Araneae</taxon>
        <taxon>Araneomorphae</taxon>
        <taxon>Entelegynae</taxon>
        <taxon>Araneoidea</taxon>
        <taxon>Araneidae</taxon>
        <taxon>Argiope</taxon>
    </lineage>
</organism>
<reference evidence="2" key="2">
    <citation type="submission" date="2020-06" db="EMBL/GenBank/DDBJ databases">
        <authorList>
            <person name="Sheffer M."/>
        </authorList>
    </citation>
    <scope>NUCLEOTIDE SEQUENCE</scope>
</reference>
<accession>A0A8T0EM89</accession>
<dbReference type="PANTHER" id="PTHR45902">
    <property type="entry name" value="LATROPHILIN RECEPTOR-LIKE PROTEIN A"/>
    <property type="match status" value="1"/>
</dbReference>
<gene>
    <name evidence="2" type="ORF">HNY73_013933</name>
</gene>
<keyword evidence="3" id="KW-1185">Reference proteome</keyword>
<evidence type="ECO:0000313" key="3">
    <source>
        <dbReference type="Proteomes" id="UP000807504"/>
    </source>
</evidence>
<dbReference type="EMBL" id="JABXBU010002072">
    <property type="protein sequence ID" value="KAF8777003.1"/>
    <property type="molecule type" value="Genomic_DNA"/>
</dbReference>
<dbReference type="AlphaFoldDB" id="A0A8T0EM89"/>
<evidence type="ECO:0000256" key="1">
    <source>
        <dbReference type="SAM" id="SignalP"/>
    </source>
</evidence>
<sequence>MNYHTIIGFLSVSLFIGSYALDYSLLENLEITCLPRDHCLLAHRVSFANRSCECDNECNNYQDCCIDKARLKPRMPSLKRKYTCMTFGGRNKDGVYVVDTCPRNYTSSENIQSLCHEGNNSTDPLVSAPVTVVSTGITFKNRYCAECNGASTSPLVTWLVYLDCATLTPFEVNDSYVLQNFKYNPSLKAWGVELGDAFHKCEIIYDKPSYLSAVRFCRANTIDSCPSSFRRSSIKRLCESYSAIVHDVDNSYKNPHCAICNNKRANDLTCLDSELFIRTAKMSKSFSFTLLVDSNLREGRNSSVVQTCPPGEKYDPFFKKCRTLLCSLPGYKIVNGKCPFWTLLQLLDLISYLGYKCTGKMNYHNVIGVLPLFLFIGSYALDYGILENMEMTCLPRDNCMLARRASFINRSCECDNECHSFRDCCIDKATLAPLVPRRTVKQSCMTYGGQFKVGVYVVDTCPQDYRASTNVRNLCQEGDESIDPIVAAPVTFVSTGTTFKNRYCAECNGVSASSLVTWLIYLNCETLVPLQINDSYIWQNVKYNLSLKTWGVKLEDEFHKCELIYDKPNYLTAVRLCRANTIDSCPPSFLRVRVKRLCESYSAVMYDVDNSYKNPHCAICNNKTLNSLTCLDSSLFIRNANKPFSFALLLDINQRDGDQVGTVQRCPAGEKYDPFFKKCRALVCALPGYKIVNGICKK</sequence>
<evidence type="ECO:0008006" key="4">
    <source>
        <dbReference type="Google" id="ProtNLM"/>
    </source>
</evidence>
<feature type="signal peptide" evidence="1">
    <location>
        <begin position="1"/>
        <end position="20"/>
    </location>
</feature>
<feature type="chain" id="PRO_5035893135" description="SMB domain-containing protein" evidence="1">
    <location>
        <begin position="21"/>
        <end position="698"/>
    </location>
</feature>
<reference evidence="2" key="1">
    <citation type="journal article" date="2020" name="bioRxiv">
        <title>Chromosome-level reference genome of the European wasp spider Argiope bruennichi: a resource for studies on range expansion and evolutionary adaptation.</title>
        <authorList>
            <person name="Sheffer M.M."/>
            <person name="Hoppe A."/>
            <person name="Krehenwinkel H."/>
            <person name="Uhl G."/>
            <person name="Kuss A.W."/>
            <person name="Jensen L."/>
            <person name="Jensen C."/>
            <person name="Gillespie R.G."/>
            <person name="Hoff K.J."/>
            <person name="Prost S."/>
        </authorList>
    </citation>
    <scope>NUCLEOTIDE SEQUENCE</scope>
</reference>
<keyword evidence="1" id="KW-0732">Signal</keyword>
<comment type="caution">
    <text evidence="2">The sequence shown here is derived from an EMBL/GenBank/DDBJ whole genome shotgun (WGS) entry which is preliminary data.</text>
</comment>
<protein>
    <recommendedName>
        <fullName evidence="4">SMB domain-containing protein</fullName>
    </recommendedName>
</protein>